<dbReference type="InterPro" id="IPR051317">
    <property type="entry name" value="Gfo/Idh/MocA_oxidoreduct"/>
</dbReference>
<evidence type="ECO:0000259" key="4">
    <source>
        <dbReference type="Pfam" id="PF02894"/>
    </source>
</evidence>
<keyword evidence="2" id="KW-0560">Oxidoreductase</keyword>
<feature type="domain" description="Gfo/Idh/MocA-like oxidoreductase N-terminal" evidence="3">
    <location>
        <begin position="4"/>
        <end position="124"/>
    </location>
</feature>
<dbReference type="EMBL" id="WIUZ02000017">
    <property type="protein sequence ID" value="KAF9780018.1"/>
    <property type="molecule type" value="Genomic_DNA"/>
</dbReference>
<dbReference type="Proteomes" id="UP000736335">
    <property type="component" value="Unassembled WGS sequence"/>
</dbReference>
<dbReference type="InterPro" id="IPR004104">
    <property type="entry name" value="Gfo/Idh/MocA-like_OxRdtase_C"/>
</dbReference>
<evidence type="ECO:0000313" key="5">
    <source>
        <dbReference type="EMBL" id="KAF9780018.1"/>
    </source>
</evidence>
<evidence type="ECO:0000259" key="3">
    <source>
        <dbReference type="Pfam" id="PF01408"/>
    </source>
</evidence>
<comment type="caution">
    <text evidence="5">The sequence shown here is derived from an EMBL/GenBank/DDBJ whole genome shotgun (WGS) entry which is preliminary data.</text>
</comment>
<dbReference type="AlphaFoldDB" id="A0A9P6H615"/>
<organism evidence="5 6">
    <name type="scientific">Thelephora terrestris</name>
    <dbReference type="NCBI Taxonomy" id="56493"/>
    <lineage>
        <taxon>Eukaryota</taxon>
        <taxon>Fungi</taxon>
        <taxon>Dikarya</taxon>
        <taxon>Basidiomycota</taxon>
        <taxon>Agaricomycotina</taxon>
        <taxon>Agaricomycetes</taxon>
        <taxon>Thelephorales</taxon>
        <taxon>Thelephoraceae</taxon>
        <taxon>Thelephora</taxon>
    </lineage>
</organism>
<name>A0A9P6H615_9AGAM</name>
<dbReference type="SUPFAM" id="SSF51735">
    <property type="entry name" value="NAD(P)-binding Rossmann-fold domains"/>
    <property type="match status" value="1"/>
</dbReference>
<dbReference type="GO" id="GO:0000166">
    <property type="term" value="F:nucleotide binding"/>
    <property type="evidence" value="ECO:0007669"/>
    <property type="project" value="InterPro"/>
</dbReference>
<dbReference type="Gene3D" id="3.30.360.10">
    <property type="entry name" value="Dihydrodipicolinate Reductase, domain 2"/>
    <property type="match status" value="1"/>
</dbReference>
<reference evidence="5" key="2">
    <citation type="submission" date="2020-11" db="EMBL/GenBank/DDBJ databases">
        <authorList>
            <consortium name="DOE Joint Genome Institute"/>
            <person name="Kuo A."/>
            <person name="Miyauchi S."/>
            <person name="Kiss E."/>
            <person name="Drula E."/>
            <person name="Kohler A."/>
            <person name="Sanchez-Garcia M."/>
            <person name="Andreopoulos B."/>
            <person name="Barry K.W."/>
            <person name="Bonito G."/>
            <person name="Buee M."/>
            <person name="Carver A."/>
            <person name="Chen C."/>
            <person name="Cichocki N."/>
            <person name="Clum A."/>
            <person name="Culley D."/>
            <person name="Crous P.W."/>
            <person name="Fauchery L."/>
            <person name="Girlanda M."/>
            <person name="Hayes R."/>
            <person name="Keri Z."/>
            <person name="Labutti K."/>
            <person name="Lipzen A."/>
            <person name="Lombard V."/>
            <person name="Magnuson J."/>
            <person name="Maillard F."/>
            <person name="Morin E."/>
            <person name="Murat C."/>
            <person name="Nolan M."/>
            <person name="Ohm R."/>
            <person name="Pangilinan J."/>
            <person name="Pereira M."/>
            <person name="Perotto S."/>
            <person name="Peter M."/>
            <person name="Riley R."/>
            <person name="Sitrit Y."/>
            <person name="Stielow B."/>
            <person name="Szollosi G."/>
            <person name="Zifcakova L."/>
            <person name="Stursova M."/>
            <person name="Spatafora J.W."/>
            <person name="Tedersoo L."/>
            <person name="Vaario L.-M."/>
            <person name="Yamada A."/>
            <person name="Yan M."/>
            <person name="Wang P."/>
            <person name="Xu J."/>
            <person name="Bruns T."/>
            <person name="Baldrian P."/>
            <person name="Vilgalys R."/>
            <person name="Henrissat B."/>
            <person name="Grigoriev I.V."/>
            <person name="Hibbett D."/>
            <person name="Nagy L.G."/>
            <person name="Martin F.M."/>
        </authorList>
    </citation>
    <scope>NUCLEOTIDE SEQUENCE</scope>
    <source>
        <strain evidence="5">UH-Tt-Lm1</strain>
    </source>
</reference>
<dbReference type="Pfam" id="PF01408">
    <property type="entry name" value="GFO_IDH_MocA"/>
    <property type="match status" value="1"/>
</dbReference>
<dbReference type="PANTHER" id="PTHR43708">
    <property type="entry name" value="CONSERVED EXPRESSED OXIDOREDUCTASE (EUROFUNG)"/>
    <property type="match status" value="1"/>
</dbReference>
<dbReference type="PANTHER" id="PTHR43708:SF5">
    <property type="entry name" value="CONSERVED EXPRESSED OXIDOREDUCTASE (EUROFUNG)-RELATED"/>
    <property type="match status" value="1"/>
</dbReference>
<evidence type="ECO:0000256" key="2">
    <source>
        <dbReference type="ARBA" id="ARBA00023002"/>
    </source>
</evidence>
<sequence>MEPIRTCVLGTGLAGLTFHVPFILALPELFSLNAVLERSPKTEGGKLQERFGVATTIYATLDDALNDKDIELIVIATPNETHYEFAKKSLHAGKHVLVDKPVTATVDQAKELAELAKSKSLILYAFQNRRWDSDFLALRKLISLAPSSPQYLGNVWEFESRFDRFRAVLKGTWKDEPLPAAGQIYDLGTHLIDQALVLFGRPESLTAFKQNARGIGHPDVDDSFTIFLYYPANPNRPHPLTAILRAAILSVHSRPVRYVVRGTKGTFHKYGVDVQEDQLRVITDPTSIHESGFGREPRDIHGTIENLQEGGQIVNNRWPSNENGSYIKLYENLAASIREGAELAVKWEEATSVIQLVELAHRSAKEGKTLPVNPL</sequence>
<dbReference type="InterPro" id="IPR000683">
    <property type="entry name" value="Gfo/Idh/MocA-like_OxRdtase_N"/>
</dbReference>
<keyword evidence="6" id="KW-1185">Reference proteome</keyword>
<protein>
    <submittedName>
        <fullName evidence="5">NAD(P)-binding protein</fullName>
    </submittedName>
</protein>
<dbReference type="InterPro" id="IPR036291">
    <property type="entry name" value="NAD(P)-bd_dom_sf"/>
</dbReference>
<gene>
    <name evidence="5" type="ORF">BJ322DRAFT_1084239</name>
</gene>
<proteinExistence type="inferred from homology"/>
<accession>A0A9P6H615</accession>
<feature type="domain" description="Gfo/Idh/MocA-like oxidoreductase C-terminal" evidence="4">
    <location>
        <begin position="152"/>
        <end position="371"/>
    </location>
</feature>
<dbReference type="Gene3D" id="3.40.50.720">
    <property type="entry name" value="NAD(P)-binding Rossmann-like Domain"/>
    <property type="match status" value="1"/>
</dbReference>
<reference evidence="5" key="1">
    <citation type="journal article" date="2020" name="Nat. Commun.">
        <title>Large-scale genome sequencing of mycorrhizal fungi provides insights into the early evolution of symbiotic traits.</title>
        <authorList>
            <person name="Miyauchi S."/>
            <person name="Kiss E."/>
            <person name="Kuo A."/>
            <person name="Drula E."/>
            <person name="Kohler A."/>
            <person name="Sanchez-Garcia M."/>
            <person name="Morin E."/>
            <person name="Andreopoulos B."/>
            <person name="Barry K.W."/>
            <person name="Bonito G."/>
            <person name="Buee M."/>
            <person name="Carver A."/>
            <person name="Chen C."/>
            <person name="Cichocki N."/>
            <person name="Clum A."/>
            <person name="Culley D."/>
            <person name="Crous P.W."/>
            <person name="Fauchery L."/>
            <person name="Girlanda M."/>
            <person name="Hayes R.D."/>
            <person name="Keri Z."/>
            <person name="LaButti K."/>
            <person name="Lipzen A."/>
            <person name="Lombard V."/>
            <person name="Magnuson J."/>
            <person name="Maillard F."/>
            <person name="Murat C."/>
            <person name="Nolan M."/>
            <person name="Ohm R.A."/>
            <person name="Pangilinan J."/>
            <person name="Pereira M.F."/>
            <person name="Perotto S."/>
            <person name="Peter M."/>
            <person name="Pfister S."/>
            <person name="Riley R."/>
            <person name="Sitrit Y."/>
            <person name="Stielow J.B."/>
            <person name="Szollosi G."/>
            <person name="Zifcakova L."/>
            <person name="Stursova M."/>
            <person name="Spatafora J.W."/>
            <person name="Tedersoo L."/>
            <person name="Vaario L.M."/>
            <person name="Yamada A."/>
            <person name="Yan M."/>
            <person name="Wang P."/>
            <person name="Xu J."/>
            <person name="Bruns T."/>
            <person name="Baldrian P."/>
            <person name="Vilgalys R."/>
            <person name="Dunand C."/>
            <person name="Henrissat B."/>
            <person name="Grigoriev I.V."/>
            <person name="Hibbett D."/>
            <person name="Nagy L.G."/>
            <person name="Martin F.M."/>
        </authorList>
    </citation>
    <scope>NUCLEOTIDE SEQUENCE</scope>
    <source>
        <strain evidence="5">UH-Tt-Lm1</strain>
    </source>
</reference>
<comment type="similarity">
    <text evidence="1">Belongs to the Gfo/Idh/MocA family.</text>
</comment>
<evidence type="ECO:0000256" key="1">
    <source>
        <dbReference type="ARBA" id="ARBA00010928"/>
    </source>
</evidence>
<dbReference type="Pfam" id="PF02894">
    <property type="entry name" value="GFO_IDH_MocA_C"/>
    <property type="match status" value="1"/>
</dbReference>
<dbReference type="GO" id="GO:0016491">
    <property type="term" value="F:oxidoreductase activity"/>
    <property type="evidence" value="ECO:0007669"/>
    <property type="project" value="UniProtKB-KW"/>
</dbReference>
<evidence type="ECO:0000313" key="6">
    <source>
        <dbReference type="Proteomes" id="UP000736335"/>
    </source>
</evidence>
<dbReference type="OrthoDB" id="446809at2759"/>